<sequence>MMKKFYVILFLVLGVITFAQSVKDLDAKNGFRHIKLGSHISEFKGVLEESDFLSERANVKTYNYIGGDIKELFGVKINSVSLYFYKNELFFIYLGFEDPFELHHYMDLKKNISNSYGNKTFYARNSNGSVVNGAIWQGEKVRMELNRVDHTKHKYKPIDYEYTTGYMVIIHRELRKKENDDNL</sequence>
<organism evidence="1 2">
    <name type="scientific">Profundicola chukchiensis</name>
    <dbReference type="NCBI Taxonomy" id="2961959"/>
    <lineage>
        <taxon>Bacteria</taxon>
        <taxon>Pseudomonadati</taxon>
        <taxon>Bacteroidota</taxon>
        <taxon>Flavobacteriia</taxon>
        <taxon>Flavobacteriales</taxon>
        <taxon>Weeksellaceae</taxon>
        <taxon>Profundicola</taxon>
    </lineage>
</organism>
<accession>A0A9X4MYF6</accession>
<gene>
    <name evidence="1" type="ORF">NMK71_01655</name>
</gene>
<dbReference type="RefSeq" id="WP_304419822.1">
    <property type="nucleotide sequence ID" value="NZ_JANCMU010000001.1"/>
</dbReference>
<dbReference type="EMBL" id="JANCMU010000001">
    <property type="protein sequence ID" value="MDG4945107.1"/>
    <property type="molecule type" value="Genomic_DNA"/>
</dbReference>
<comment type="caution">
    <text evidence="1">The sequence shown here is derived from an EMBL/GenBank/DDBJ whole genome shotgun (WGS) entry which is preliminary data.</text>
</comment>
<evidence type="ECO:0000313" key="2">
    <source>
        <dbReference type="Proteomes" id="UP001152599"/>
    </source>
</evidence>
<evidence type="ECO:0000313" key="1">
    <source>
        <dbReference type="EMBL" id="MDG4945107.1"/>
    </source>
</evidence>
<protein>
    <submittedName>
        <fullName evidence="1">Uncharacterized protein</fullName>
    </submittedName>
</protein>
<proteinExistence type="predicted"/>
<name>A0A9X4MYF6_9FLAO</name>
<reference evidence="1" key="1">
    <citation type="submission" date="2022-07" db="EMBL/GenBank/DDBJ databases">
        <title>Description and genome-wide analysis of Profundicola chukchiensis gen. nov., sp. nov., marine bacteria isolated from bottom sediments of the Chukchi Sea.</title>
        <authorList>
            <person name="Romanenko L."/>
            <person name="Otstavnykh N."/>
            <person name="Kurilenko V."/>
            <person name="Eremeev V."/>
            <person name="Velansky P."/>
            <person name="Mikhailov V."/>
            <person name="Isaeva M."/>
        </authorList>
    </citation>
    <scope>NUCLEOTIDE SEQUENCE</scope>
    <source>
        <strain evidence="1">KMM 9713</strain>
    </source>
</reference>
<dbReference type="AlphaFoldDB" id="A0A9X4MYF6"/>
<dbReference type="Proteomes" id="UP001152599">
    <property type="component" value="Unassembled WGS sequence"/>
</dbReference>
<keyword evidence="2" id="KW-1185">Reference proteome</keyword>